<comment type="caution">
    <text evidence="2">The sequence shown here is derived from an EMBL/GenBank/DDBJ whole genome shotgun (WGS) entry which is preliminary data.</text>
</comment>
<dbReference type="InterPro" id="IPR035412">
    <property type="entry name" value="Terminase_L_N"/>
</dbReference>
<proteinExistence type="predicted"/>
<dbReference type="NCBIfam" id="TIGR01547">
    <property type="entry name" value="phage_term_2"/>
    <property type="match status" value="1"/>
</dbReference>
<protein>
    <submittedName>
        <fullName evidence="2">Phage terminase, large subunit, PBSX family</fullName>
    </submittedName>
</protein>
<dbReference type="HOGENOM" id="CLU_050670_0_0_4"/>
<accession>D4XAS7</accession>
<evidence type="ECO:0000259" key="1">
    <source>
        <dbReference type="Pfam" id="PF04466"/>
    </source>
</evidence>
<dbReference type="Gene3D" id="3.30.420.240">
    <property type="match status" value="1"/>
</dbReference>
<dbReference type="PANTHER" id="PTHR39184">
    <property type="match status" value="1"/>
</dbReference>
<evidence type="ECO:0000313" key="2">
    <source>
        <dbReference type="EMBL" id="EFF76089.1"/>
    </source>
</evidence>
<feature type="domain" description="Phage terminase large subunit N-terminal" evidence="1">
    <location>
        <begin position="36"/>
        <end position="225"/>
    </location>
</feature>
<sequence length="463" mass="51585">MEAFRRRAEVWLTSTGISVFQLNPALSEFWRTPKPYKLLKGGRFSSKTQDAGGMAAFLARNYSVRFLCLRQLQNRIADSVYTVVKEKIEAAGWRDEFDIGVSTIRHKLTGSEFLFYGLARNIEEIKGTEGVDVCWIEEGEGLTEEQWSIIDPTIRKEGAEVWVLWNPHLITDFVQAKLPALLGADCIIRHINYPDNPFLSATAKRKAERLKEADPDAYRHIYLGQPLSSDDASVIKFHWIEAAVDAHLKLGIELGGARTVGYDVADSGADKNACSVFDGAICDELDEWAAPEDELNQSTKRAWAHVRNGILVYDSIGVGAHVGSTLADAGIRTGYHKFNAGGAVISPDKEYAPKIKNKEKFENLKAQAWQDVADRLRNTYNAVTKGMVFPASELISISSGISKLEQLKIELSAPRKRYSKRGLDMVETKEDMARRGIPSPNLADSFIMGACPHLVERKRGFFG</sequence>
<evidence type="ECO:0000313" key="3">
    <source>
        <dbReference type="Proteomes" id="UP000004510"/>
    </source>
</evidence>
<dbReference type="Gene3D" id="3.40.50.300">
    <property type="entry name" value="P-loop containing nucleotide triphosphate hydrolases"/>
    <property type="match status" value="1"/>
</dbReference>
<reference evidence="3" key="1">
    <citation type="submission" date="2010-03" db="EMBL/GenBank/DDBJ databases">
        <title>Complete sequence of Mobiluncus curtisii ATCC 43063.</title>
        <authorList>
            <person name="Muzny D."/>
            <person name="Qin X."/>
            <person name="Deng J."/>
            <person name="Jiang H."/>
            <person name="Liu Y."/>
            <person name="Qu J."/>
            <person name="Song X.-Z."/>
            <person name="Zhang L."/>
            <person name="Thornton R."/>
            <person name="Coyle M."/>
            <person name="Francisco L."/>
            <person name="Jackson L."/>
            <person name="Javaid M."/>
            <person name="Korchina V."/>
            <person name="Kovar C."/>
            <person name="Mata R."/>
            <person name="Mathew T."/>
            <person name="Ngo R."/>
            <person name="Nguyen L."/>
            <person name="Nguyen N."/>
            <person name="Okwuonu G."/>
            <person name="Ongeri F."/>
            <person name="Pham C."/>
            <person name="Simmons D."/>
            <person name="Wilczek-Boney K."/>
            <person name="Hale W."/>
            <person name="Jakkamsetti A."/>
            <person name="Pham P."/>
            <person name="Ruth R."/>
            <person name="San Lucas F."/>
            <person name="Warren J."/>
            <person name="Zhang J."/>
            <person name="Zhao Z."/>
            <person name="Zhou C."/>
            <person name="Zhu D."/>
            <person name="Lee S."/>
            <person name="Bess C."/>
            <person name="Blankenburg K."/>
            <person name="Forbes L."/>
            <person name="Fu Q."/>
            <person name="Gubbala S."/>
            <person name="Hirani K."/>
            <person name="Jayaseelan J.C."/>
            <person name="Lara F."/>
            <person name="Munidasa M."/>
            <person name="Palculict T."/>
            <person name="Patil S."/>
            <person name="Pu L.-L."/>
            <person name="Saada N."/>
            <person name="Tang L."/>
            <person name="Weissenberger G."/>
            <person name="Zhu Y."/>
            <person name="Hemphill L."/>
            <person name="Shang Y."/>
            <person name="Youmans B."/>
            <person name="Ayvaz T."/>
            <person name="Ross M."/>
            <person name="Santibanez J."/>
            <person name="Aqrawi P."/>
            <person name="Gross S."/>
            <person name="Joshi V."/>
            <person name="Fowler G."/>
            <person name="Nazareth L."/>
            <person name="Reid J."/>
            <person name="Worley K."/>
            <person name="Petrosino J."/>
            <person name="Highlander S."/>
            <person name="Gibbs R."/>
            <person name="Gibbs R."/>
        </authorList>
    </citation>
    <scope>NUCLEOTIDE SEQUENCE [LARGE SCALE GENOMIC DNA]</scope>
    <source>
        <strain evidence="3">ATCC 43553</strain>
    </source>
</reference>
<dbReference type="InterPro" id="IPR006437">
    <property type="entry name" value="Phage_terminase_lsu"/>
</dbReference>
<dbReference type="Proteomes" id="UP000004510">
    <property type="component" value="Unassembled WGS sequence"/>
</dbReference>
<dbReference type="Pfam" id="PF04466">
    <property type="entry name" value="Terminase_3"/>
    <property type="match status" value="1"/>
</dbReference>
<organism evidence="2 3">
    <name type="scientific">Achromobacter piechaudii ATCC 43553</name>
    <dbReference type="NCBI Taxonomy" id="742159"/>
    <lineage>
        <taxon>Bacteria</taxon>
        <taxon>Pseudomonadati</taxon>
        <taxon>Pseudomonadota</taxon>
        <taxon>Betaproteobacteria</taxon>
        <taxon>Burkholderiales</taxon>
        <taxon>Alcaligenaceae</taxon>
        <taxon>Achromobacter</taxon>
    </lineage>
</organism>
<dbReference type="AlphaFoldDB" id="D4XAS7"/>
<dbReference type="InterPro" id="IPR052380">
    <property type="entry name" value="Viral_DNA_packaging_terminase"/>
</dbReference>
<dbReference type="PANTHER" id="PTHR39184:SF1">
    <property type="entry name" value="PBSX PHAGE TERMINASE LARGE SUBUNIT"/>
    <property type="match status" value="1"/>
</dbReference>
<dbReference type="RefSeq" id="WP_006218632.1">
    <property type="nucleotide sequence ID" value="NZ_GG770409.1"/>
</dbReference>
<dbReference type="PATRIC" id="fig|742159.3.peg.3516"/>
<dbReference type="InterPro" id="IPR027417">
    <property type="entry name" value="P-loop_NTPase"/>
</dbReference>
<name>D4XAS7_9BURK</name>
<dbReference type="eggNOG" id="COG1783">
    <property type="taxonomic scope" value="Bacteria"/>
</dbReference>
<gene>
    <name evidence="2" type="ORF">HMPREF0004_2574</name>
</gene>
<dbReference type="EMBL" id="ADMS01000056">
    <property type="protein sequence ID" value="EFF76089.1"/>
    <property type="molecule type" value="Genomic_DNA"/>
</dbReference>